<protein>
    <submittedName>
        <fullName evidence="2">Stage III sporulation protein AG</fullName>
    </submittedName>
</protein>
<evidence type="ECO:0000313" key="3">
    <source>
        <dbReference type="Proteomes" id="UP000824073"/>
    </source>
</evidence>
<proteinExistence type="predicted"/>
<accession>A0A9D1LLZ2</accession>
<reference evidence="2" key="1">
    <citation type="submission" date="2020-10" db="EMBL/GenBank/DDBJ databases">
        <authorList>
            <person name="Gilroy R."/>
        </authorList>
    </citation>
    <scope>NUCLEOTIDE SEQUENCE</scope>
    <source>
        <strain evidence="2">CHK191-8634</strain>
    </source>
</reference>
<organism evidence="2 3">
    <name type="scientific">Candidatus Ventrousia excrementavium</name>
    <dbReference type="NCBI Taxonomy" id="2840961"/>
    <lineage>
        <taxon>Bacteria</taxon>
        <taxon>Bacillati</taxon>
        <taxon>Bacillota</taxon>
        <taxon>Clostridia</taxon>
        <taxon>Eubacteriales</taxon>
        <taxon>Clostridiaceae</taxon>
        <taxon>Clostridiaceae incertae sedis</taxon>
        <taxon>Candidatus Ventrousia</taxon>
    </lineage>
</organism>
<evidence type="ECO:0000256" key="1">
    <source>
        <dbReference type="SAM" id="MobiDB-lite"/>
    </source>
</evidence>
<gene>
    <name evidence="2" type="ORF">IAB67_08435</name>
</gene>
<name>A0A9D1LLZ2_9CLOT</name>
<dbReference type="EMBL" id="DVMR01000063">
    <property type="protein sequence ID" value="HIU44305.1"/>
    <property type="molecule type" value="Genomic_DNA"/>
</dbReference>
<evidence type="ECO:0000313" key="2">
    <source>
        <dbReference type="EMBL" id="HIU44305.1"/>
    </source>
</evidence>
<feature type="region of interest" description="Disordered" evidence="1">
    <location>
        <begin position="95"/>
        <end position="128"/>
    </location>
</feature>
<reference evidence="2" key="2">
    <citation type="journal article" date="2021" name="PeerJ">
        <title>Extensive microbial diversity within the chicken gut microbiome revealed by metagenomics and culture.</title>
        <authorList>
            <person name="Gilroy R."/>
            <person name="Ravi A."/>
            <person name="Getino M."/>
            <person name="Pursley I."/>
            <person name="Horton D.L."/>
            <person name="Alikhan N.F."/>
            <person name="Baker D."/>
            <person name="Gharbi K."/>
            <person name="Hall N."/>
            <person name="Watson M."/>
            <person name="Adriaenssens E.M."/>
            <person name="Foster-Nyarko E."/>
            <person name="Jarju S."/>
            <person name="Secka A."/>
            <person name="Antonio M."/>
            <person name="Oren A."/>
            <person name="Chaudhuri R.R."/>
            <person name="La Ragione R."/>
            <person name="Hildebrand F."/>
            <person name="Pallen M.J."/>
        </authorList>
    </citation>
    <scope>NUCLEOTIDE SEQUENCE</scope>
    <source>
        <strain evidence="2">CHK191-8634</strain>
    </source>
</reference>
<sequence>MKIGRVQIPEYISRNFNKYKYVLLVCLVGLLLAAWPTGQPDTSQQSAAAQGEQFPQAQELERSLEETLSQMDGVGRISVMLTVKSGYRSVYAYDSQTSESSRTGSDSTEISSEKQQSMVFSGGSSQPVTVRTDGPQYQGAVIVCDGAGSAEIRLALTEAVRALTGIPSDCISILKMKQ</sequence>
<dbReference type="Proteomes" id="UP000824073">
    <property type="component" value="Unassembled WGS sequence"/>
</dbReference>
<dbReference type="AlphaFoldDB" id="A0A9D1LLZ2"/>
<comment type="caution">
    <text evidence="2">The sequence shown here is derived from an EMBL/GenBank/DDBJ whole genome shotgun (WGS) entry which is preliminary data.</text>
</comment>